<evidence type="ECO:0000313" key="2">
    <source>
        <dbReference type="Proteomes" id="UP000324222"/>
    </source>
</evidence>
<name>A0A5B7GJY8_PORTR</name>
<keyword evidence="2" id="KW-1185">Reference proteome</keyword>
<dbReference type="AlphaFoldDB" id="A0A5B7GJY8"/>
<evidence type="ECO:0000313" key="1">
    <source>
        <dbReference type="EMBL" id="MPC57783.1"/>
    </source>
</evidence>
<organism evidence="1 2">
    <name type="scientific">Portunus trituberculatus</name>
    <name type="common">Swimming crab</name>
    <name type="synonym">Neptunus trituberculatus</name>
    <dbReference type="NCBI Taxonomy" id="210409"/>
    <lineage>
        <taxon>Eukaryota</taxon>
        <taxon>Metazoa</taxon>
        <taxon>Ecdysozoa</taxon>
        <taxon>Arthropoda</taxon>
        <taxon>Crustacea</taxon>
        <taxon>Multicrustacea</taxon>
        <taxon>Malacostraca</taxon>
        <taxon>Eumalacostraca</taxon>
        <taxon>Eucarida</taxon>
        <taxon>Decapoda</taxon>
        <taxon>Pleocyemata</taxon>
        <taxon>Brachyura</taxon>
        <taxon>Eubrachyura</taxon>
        <taxon>Portunoidea</taxon>
        <taxon>Portunidae</taxon>
        <taxon>Portuninae</taxon>
        <taxon>Portunus</taxon>
    </lineage>
</organism>
<accession>A0A5B7GJY8</accession>
<dbReference type="EMBL" id="VSRR010015076">
    <property type="protein sequence ID" value="MPC57783.1"/>
    <property type="molecule type" value="Genomic_DNA"/>
</dbReference>
<comment type="caution">
    <text evidence="1">The sequence shown here is derived from an EMBL/GenBank/DDBJ whole genome shotgun (WGS) entry which is preliminary data.</text>
</comment>
<proteinExistence type="predicted"/>
<protein>
    <submittedName>
        <fullName evidence="1">Uncharacterized protein</fullName>
    </submittedName>
</protein>
<gene>
    <name evidence="1" type="ORF">E2C01_051771</name>
</gene>
<dbReference type="Proteomes" id="UP000324222">
    <property type="component" value="Unassembled WGS sequence"/>
</dbReference>
<reference evidence="1 2" key="1">
    <citation type="submission" date="2019-05" db="EMBL/GenBank/DDBJ databases">
        <title>Another draft genome of Portunus trituberculatus and its Hox gene families provides insights of decapod evolution.</title>
        <authorList>
            <person name="Jeong J.-H."/>
            <person name="Song I."/>
            <person name="Kim S."/>
            <person name="Choi T."/>
            <person name="Kim D."/>
            <person name="Ryu S."/>
            <person name="Kim W."/>
        </authorList>
    </citation>
    <scope>NUCLEOTIDE SEQUENCE [LARGE SCALE GENOMIC DNA]</scope>
    <source>
        <tissue evidence="1">Muscle</tissue>
    </source>
</reference>
<sequence>MVAQVERRRRGRRRLGVGQLVVRAVAVLEHTQVEAVGGADGRAGGSGVAGPVVVANTQRRSGLRGTVVASRAILVAVGAVQVNTELSLQQALRGSFHHALCRWGGFGG</sequence>